<dbReference type="EMBL" id="JAYMYS010000001">
    <property type="protein sequence ID" value="KAK7412512.1"/>
    <property type="molecule type" value="Genomic_DNA"/>
</dbReference>
<dbReference type="InterPro" id="IPR036514">
    <property type="entry name" value="SGNH_hydro_sf"/>
</dbReference>
<evidence type="ECO:0000256" key="4">
    <source>
        <dbReference type="ARBA" id="ARBA00022729"/>
    </source>
</evidence>
<evidence type="ECO:0000313" key="9">
    <source>
        <dbReference type="Proteomes" id="UP001386955"/>
    </source>
</evidence>
<organism evidence="8 9">
    <name type="scientific">Psophocarpus tetragonolobus</name>
    <name type="common">Winged bean</name>
    <name type="synonym">Dolichos tetragonolobus</name>
    <dbReference type="NCBI Taxonomy" id="3891"/>
    <lineage>
        <taxon>Eukaryota</taxon>
        <taxon>Viridiplantae</taxon>
        <taxon>Streptophyta</taxon>
        <taxon>Embryophyta</taxon>
        <taxon>Tracheophyta</taxon>
        <taxon>Spermatophyta</taxon>
        <taxon>Magnoliopsida</taxon>
        <taxon>eudicotyledons</taxon>
        <taxon>Gunneridae</taxon>
        <taxon>Pentapetalae</taxon>
        <taxon>rosids</taxon>
        <taxon>fabids</taxon>
        <taxon>Fabales</taxon>
        <taxon>Fabaceae</taxon>
        <taxon>Papilionoideae</taxon>
        <taxon>50 kb inversion clade</taxon>
        <taxon>NPAAA clade</taxon>
        <taxon>indigoferoid/millettioid clade</taxon>
        <taxon>Phaseoleae</taxon>
        <taxon>Psophocarpus</taxon>
    </lineage>
</organism>
<keyword evidence="6" id="KW-0442">Lipid degradation</keyword>
<dbReference type="SUPFAM" id="SSF52266">
    <property type="entry name" value="SGNH hydrolase"/>
    <property type="match status" value="1"/>
</dbReference>
<comment type="similarity">
    <text evidence="2">Belongs to the 'GDSL' lipolytic enzyme family.</text>
</comment>
<evidence type="ECO:0008006" key="10">
    <source>
        <dbReference type="Google" id="ProtNLM"/>
    </source>
</evidence>
<reference evidence="8 9" key="1">
    <citation type="submission" date="2024-01" db="EMBL/GenBank/DDBJ databases">
        <title>The genomes of 5 underutilized Papilionoideae crops provide insights into root nodulation and disease resistanc.</title>
        <authorList>
            <person name="Jiang F."/>
        </authorList>
    </citation>
    <scope>NUCLEOTIDE SEQUENCE [LARGE SCALE GENOMIC DNA]</scope>
    <source>
        <strain evidence="8">DUOXIRENSHENG_FW03</strain>
        <tissue evidence="8">Leaves</tissue>
    </source>
</reference>
<dbReference type="PANTHER" id="PTHR45650:SF33">
    <property type="entry name" value="TRIACYLGLYCEROL LIPASE"/>
    <property type="match status" value="1"/>
</dbReference>
<dbReference type="InterPro" id="IPR001087">
    <property type="entry name" value="GDSL"/>
</dbReference>
<comment type="subcellular location">
    <subcellularLocation>
        <location evidence="1">Secreted</location>
    </subcellularLocation>
</comment>
<dbReference type="InterPro" id="IPR035669">
    <property type="entry name" value="SGNH_plant_lipase-like"/>
</dbReference>
<evidence type="ECO:0000256" key="7">
    <source>
        <dbReference type="ARBA" id="ARBA00023098"/>
    </source>
</evidence>
<accession>A0AAN9T196</accession>
<keyword evidence="7" id="KW-0443">Lipid metabolism</keyword>
<dbReference type="Gene3D" id="3.40.50.1110">
    <property type="entry name" value="SGNH hydrolase"/>
    <property type="match status" value="1"/>
</dbReference>
<dbReference type="PANTHER" id="PTHR45650">
    <property type="entry name" value="GDSL-LIKE LIPASE/ACYLHYDROLASE-RELATED"/>
    <property type="match status" value="1"/>
</dbReference>
<evidence type="ECO:0000256" key="6">
    <source>
        <dbReference type="ARBA" id="ARBA00022963"/>
    </source>
</evidence>
<name>A0AAN9T196_PSOTE</name>
<dbReference type="GO" id="GO:0016042">
    <property type="term" value="P:lipid catabolic process"/>
    <property type="evidence" value="ECO:0007669"/>
    <property type="project" value="UniProtKB-KW"/>
</dbReference>
<proteinExistence type="inferred from homology"/>
<keyword evidence="5" id="KW-0378">Hydrolase</keyword>
<dbReference type="Pfam" id="PF00657">
    <property type="entry name" value="Lipase_GDSL"/>
    <property type="match status" value="1"/>
</dbReference>
<evidence type="ECO:0000256" key="2">
    <source>
        <dbReference type="ARBA" id="ARBA00008668"/>
    </source>
</evidence>
<evidence type="ECO:0000256" key="3">
    <source>
        <dbReference type="ARBA" id="ARBA00022525"/>
    </source>
</evidence>
<dbReference type="Proteomes" id="UP001386955">
    <property type="component" value="Unassembled WGS sequence"/>
</dbReference>
<dbReference type="GO" id="GO:0016788">
    <property type="term" value="F:hydrolase activity, acting on ester bonds"/>
    <property type="evidence" value="ECO:0007669"/>
    <property type="project" value="InterPro"/>
</dbReference>
<protein>
    <recommendedName>
        <fullName evidence="10">GDSL esterase/lipase</fullName>
    </recommendedName>
</protein>
<keyword evidence="3" id="KW-0964">Secreted</keyword>
<dbReference type="InterPro" id="IPR051238">
    <property type="entry name" value="GDSL_esterase/lipase"/>
</dbReference>
<evidence type="ECO:0000256" key="5">
    <source>
        <dbReference type="ARBA" id="ARBA00022801"/>
    </source>
</evidence>
<keyword evidence="9" id="KW-1185">Reference proteome</keyword>
<dbReference type="AlphaFoldDB" id="A0AAN9T196"/>
<dbReference type="CDD" id="cd01837">
    <property type="entry name" value="SGNH_plant_lipase_like"/>
    <property type="match status" value="1"/>
</dbReference>
<evidence type="ECO:0000256" key="1">
    <source>
        <dbReference type="ARBA" id="ARBA00004613"/>
    </source>
</evidence>
<dbReference type="GO" id="GO:0005576">
    <property type="term" value="C:extracellular region"/>
    <property type="evidence" value="ECO:0007669"/>
    <property type="project" value="UniProtKB-SubCell"/>
</dbReference>
<gene>
    <name evidence="8" type="ORF">VNO78_03976</name>
</gene>
<evidence type="ECO:0000313" key="8">
    <source>
        <dbReference type="EMBL" id="KAK7412512.1"/>
    </source>
</evidence>
<comment type="caution">
    <text evidence="8">The sequence shown here is derived from an EMBL/GenBank/DDBJ whole genome shotgun (WGS) entry which is preliminary data.</text>
</comment>
<sequence>MELCEIDAKVDAFVNLLVEQDGNTNESVEADNDNENETRSHALLVIIALPKHAQQPTSLPQKLLLPLSQTYYPSLRVPPCLYTEFYLLLFLISWTITKQLFSLLPHQFLYLEMVSEANTWLVMFLLFLAVNYTQHCVEGVPQVPCLFIFGDSLSDSGNNNELPTSAKSNYRPYGIDFPTGPTGRFTNGRTEIDIITQLLGFENFIPPFANTSGSDILKGVNYASGGAGIRNETGSHMGAIISLGLQLTNHRLIVSQIANRLGSPDLARQYLEKCLYYVNIGSNDYMSNFFRPELYPTSRIYTLQQFGQSLIEELSLNLLDLHDIGARRYVLAGLGLIGCTPSVMHTHGTNGSCVEEENAATFDFNIKLKALVDQFNCRFSANSKFIFINSGSKDLDIGHGFLISDAACCPSGCIPDQKPCNNRNDYVFWDEVHPTEALNLVNAIRAYNSAMDPTYTYPIDIKQLVHCEIKREFEFTNESTSHLTATE</sequence>
<keyword evidence="4" id="KW-0732">Signal</keyword>